<organism evidence="3">
    <name type="scientific">uncultured Chloroflexia bacterium</name>
    <dbReference type="NCBI Taxonomy" id="1672391"/>
    <lineage>
        <taxon>Bacteria</taxon>
        <taxon>Bacillati</taxon>
        <taxon>Chloroflexota</taxon>
        <taxon>Chloroflexia</taxon>
        <taxon>environmental samples</taxon>
    </lineage>
</organism>
<feature type="transmembrane region" description="Helical" evidence="1">
    <location>
        <begin position="74"/>
        <end position="95"/>
    </location>
</feature>
<evidence type="ECO:0000259" key="2">
    <source>
        <dbReference type="PROSITE" id="PS50234"/>
    </source>
</evidence>
<reference evidence="3" key="1">
    <citation type="submission" date="2020-02" db="EMBL/GenBank/DDBJ databases">
        <authorList>
            <person name="Meier V. D."/>
        </authorList>
    </citation>
    <scope>NUCLEOTIDE SEQUENCE</scope>
    <source>
        <strain evidence="3">AVDCRST_MAG26</strain>
    </source>
</reference>
<accession>A0A6J4JTI1</accession>
<keyword evidence="1" id="KW-0472">Membrane</keyword>
<proteinExistence type="predicted"/>
<dbReference type="Pfam" id="PF13519">
    <property type="entry name" value="VWA_2"/>
    <property type="match status" value="1"/>
</dbReference>
<dbReference type="SMART" id="SM00327">
    <property type="entry name" value="VWA"/>
    <property type="match status" value="1"/>
</dbReference>
<dbReference type="AlphaFoldDB" id="A0A6J4JTI1"/>
<evidence type="ECO:0000313" key="3">
    <source>
        <dbReference type="EMBL" id="CAA9286803.1"/>
    </source>
</evidence>
<keyword evidence="1" id="KW-1133">Transmembrane helix</keyword>
<gene>
    <name evidence="3" type="ORF">AVDCRST_MAG26-3802</name>
</gene>
<dbReference type="Gene3D" id="3.40.50.410">
    <property type="entry name" value="von Willebrand factor, type A domain"/>
    <property type="match status" value="1"/>
</dbReference>
<keyword evidence="1" id="KW-0812">Transmembrane</keyword>
<protein>
    <recommendedName>
        <fullName evidence="2">VWFA domain-containing protein</fullName>
    </recommendedName>
</protein>
<dbReference type="InterPro" id="IPR002035">
    <property type="entry name" value="VWF_A"/>
</dbReference>
<dbReference type="EMBL" id="CADCTK010000881">
    <property type="protein sequence ID" value="CAA9286803.1"/>
    <property type="molecule type" value="Genomic_DNA"/>
</dbReference>
<evidence type="ECO:0000256" key="1">
    <source>
        <dbReference type="SAM" id="Phobius"/>
    </source>
</evidence>
<dbReference type="SUPFAM" id="SSF53300">
    <property type="entry name" value="vWA-like"/>
    <property type="match status" value="1"/>
</dbReference>
<feature type="domain" description="VWFA" evidence="2">
    <location>
        <begin position="163"/>
        <end position="349"/>
    </location>
</feature>
<sequence>MSTGYSPSPDELYSQGLLHFNRGEWQDAITSFTELQSLGDSYPGVNDLLADAQLKLKLAETEIPAAKPPPRRPILVPLLAILALFLVVAAGYSVYSLVDNPVPTPSTAAIVTTEVGSTTIPQPQTPAISSETAAPLATTTSVLSATVVVTPAENTVFVSSPDNIEIIMDASGSMLRQVGDTDRARWQVAQDALKTLINSGAISEQSNVALRTYGRRRSADCSDVEMMQPLTRFNRDALLAAADAIRPVALARTPLADSIRAAANDLLPAEGSTVLIVVSDGDETCEGDPVAEAANFVKDAPWRQVHVIGFALENPVDADRLLGIAANGNGQYLEANNSAELAAALRQTIQLNYRILAEDGREAAQGTVGAAPVQIDPGTYTLEIVANPPVQQELVVEAGSVVEVSLRQDGGVVTAEANRLP</sequence>
<dbReference type="PROSITE" id="PS50234">
    <property type="entry name" value="VWFA"/>
    <property type="match status" value="1"/>
</dbReference>
<name>A0A6J4JTI1_9CHLR</name>
<dbReference type="InterPro" id="IPR036465">
    <property type="entry name" value="vWFA_dom_sf"/>
</dbReference>